<evidence type="ECO:0000256" key="1">
    <source>
        <dbReference type="ARBA" id="ARBA00004170"/>
    </source>
</evidence>
<feature type="region of interest" description="Disordered" evidence="6">
    <location>
        <begin position="237"/>
        <end position="330"/>
    </location>
</feature>
<feature type="domain" description="SH3" evidence="7">
    <location>
        <begin position="369"/>
        <end position="428"/>
    </location>
</feature>
<feature type="compositionally biased region" description="Pro residues" evidence="6">
    <location>
        <begin position="312"/>
        <end position="322"/>
    </location>
</feature>
<evidence type="ECO:0000313" key="8">
    <source>
        <dbReference type="Proteomes" id="UP001652625"/>
    </source>
</evidence>
<dbReference type="InterPro" id="IPR036028">
    <property type="entry name" value="SH3-like_dom_sf"/>
</dbReference>
<feature type="compositionally biased region" description="Basic residues" evidence="6">
    <location>
        <begin position="298"/>
        <end position="311"/>
    </location>
</feature>
<evidence type="ECO:0000256" key="6">
    <source>
        <dbReference type="SAM" id="MobiDB-lite"/>
    </source>
</evidence>
<feature type="region of interest" description="Disordered" evidence="6">
    <location>
        <begin position="189"/>
        <end position="211"/>
    </location>
</feature>
<keyword evidence="8" id="KW-1185">Reference proteome</keyword>
<keyword evidence="2 5" id="KW-0728">SH3 domain</keyword>
<evidence type="ECO:0000256" key="4">
    <source>
        <dbReference type="ARBA" id="ARBA00023136"/>
    </source>
</evidence>
<dbReference type="Proteomes" id="UP001652625">
    <property type="component" value="Chromosome 12"/>
</dbReference>
<feature type="domain" description="SH3" evidence="7">
    <location>
        <begin position="440"/>
        <end position="498"/>
    </location>
</feature>
<dbReference type="InterPro" id="IPR001452">
    <property type="entry name" value="SH3_domain"/>
</dbReference>
<protein>
    <submittedName>
        <fullName evidence="9">Uncharacterized protein LOC100212955</fullName>
    </submittedName>
</protein>
<dbReference type="PROSITE" id="PS50002">
    <property type="entry name" value="SH3"/>
    <property type="match status" value="2"/>
</dbReference>
<dbReference type="CDD" id="cd00174">
    <property type="entry name" value="SH3"/>
    <property type="match status" value="1"/>
</dbReference>
<proteinExistence type="predicted"/>
<dbReference type="Gene3D" id="2.30.30.40">
    <property type="entry name" value="SH3 Domains"/>
    <property type="match status" value="2"/>
</dbReference>
<feature type="compositionally biased region" description="Polar residues" evidence="6">
    <location>
        <begin position="198"/>
        <end position="209"/>
    </location>
</feature>
<evidence type="ECO:0000256" key="3">
    <source>
        <dbReference type="ARBA" id="ARBA00023054"/>
    </source>
</evidence>
<comment type="subcellular location">
    <subcellularLocation>
        <location evidence="1">Membrane</location>
        <topology evidence="1">Peripheral membrane protein</topology>
    </subcellularLocation>
</comment>
<dbReference type="SMART" id="SM00326">
    <property type="entry name" value="SH3"/>
    <property type="match status" value="2"/>
</dbReference>
<organism evidence="8 9">
    <name type="scientific">Hydra vulgaris</name>
    <name type="common">Hydra</name>
    <name type="synonym">Hydra attenuata</name>
    <dbReference type="NCBI Taxonomy" id="6087"/>
    <lineage>
        <taxon>Eukaryota</taxon>
        <taxon>Metazoa</taxon>
        <taxon>Cnidaria</taxon>
        <taxon>Hydrozoa</taxon>
        <taxon>Hydroidolina</taxon>
        <taxon>Anthoathecata</taxon>
        <taxon>Aplanulata</taxon>
        <taxon>Hydridae</taxon>
        <taxon>Hydra</taxon>
    </lineage>
</organism>
<dbReference type="RefSeq" id="XP_065669389.1">
    <property type="nucleotide sequence ID" value="XM_065813317.1"/>
</dbReference>
<dbReference type="InterPro" id="IPR050384">
    <property type="entry name" value="Endophilin_SH3RF"/>
</dbReference>
<sequence length="498" mass="56080">MSFRNIMKKLSLKRATKHEVKLISATPVHINNNSELSMYQANSAFDPNSKVLVPAPPKELPPPKPIIYQDEIKVNTKELPSPSRPCASLTTLKLENEVSNVPLHLPLCKEENVSIGLHPVRPAPEVPAVAKEKHVYTRSLTYPLKELKDNTSSTLKKTYSDKQKDINVYEEGIKIELVDQVEIKKIFPPPVKPKPIKSSTSNQVKNIDQQKPVAFIDAGDGLRSSDSESLGSEIFPYEIPSSLLEEDDGQSFGNYTRDNDQADRSKSESMSSSDERKKANKVRPLSMPSKKSVESGKYKKSKSSSFRRKPKSPPTSPAPPPISTTLNSISGGTQQDNFEVFMEMQDKDIVLDTPSSHLQTQKMKSELSIGGPRCITLRSYESKLDCDLTFKKGDVIKILFHVNNDWLYGQLNEINGFVFKEHVKIVEDLPKIPSDIHPEVNHKRMVARYNFNARNDKELSLNVGDIIINHKKVAQGWFYGERVSQKGFFPTSYVDFIQ</sequence>
<dbReference type="Pfam" id="PF00018">
    <property type="entry name" value="SH3_1"/>
    <property type="match status" value="1"/>
</dbReference>
<gene>
    <name evidence="9" type="primary">LOC100212955</name>
</gene>
<dbReference type="PANTHER" id="PTHR14167">
    <property type="entry name" value="SH3 DOMAIN-CONTAINING"/>
    <property type="match status" value="1"/>
</dbReference>
<evidence type="ECO:0000256" key="2">
    <source>
        <dbReference type="ARBA" id="ARBA00022443"/>
    </source>
</evidence>
<evidence type="ECO:0000256" key="5">
    <source>
        <dbReference type="PROSITE-ProRule" id="PRU00192"/>
    </source>
</evidence>
<feature type="compositionally biased region" description="Basic and acidic residues" evidence="6">
    <location>
        <begin position="257"/>
        <end position="277"/>
    </location>
</feature>
<keyword evidence="3" id="KW-0175">Coiled coil</keyword>
<dbReference type="PANTHER" id="PTHR14167:SF81">
    <property type="entry name" value="ENDOPHILIN-A"/>
    <property type="match status" value="1"/>
</dbReference>
<dbReference type="SUPFAM" id="SSF50044">
    <property type="entry name" value="SH3-domain"/>
    <property type="match status" value="2"/>
</dbReference>
<accession>A0ABM4D522</accession>
<name>A0ABM4D522_HYDVU</name>
<keyword evidence="4" id="KW-0472">Membrane</keyword>
<dbReference type="Pfam" id="PF14604">
    <property type="entry name" value="SH3_9"/>
    <property type="match status" value="1"/>
</dbReference>
<evidence type="ECO:0000259" key="7">
    <source>
        <dbReference type="PROSITE" id="PS50002"/>
    </source>
</evidence>
<dbReference type="GeneID" id="100212955"/>
<reference evidence="9" key="1">
    <citation type="submission" date="2025-08" db="UniProtKB">
        <authorList>
            <consortium name="RefSeq"/>
        </authorList>
    </citation>
    <scope>IDENTIFICATION</scope>
</reference>
<evidence type="ECO:0000313" key="9">
    <source>
        <dbReference type="RefSeq" id="XP_065669389.1"/>
    </source>
</evidence>